<keyword evidence="1" id="KW-1133">Transmembrane helix</keyword>
<organism evidence="2 3">
    <name type="scientific">Pleurodeles waltl</name>
    <name type="common">Iberian ribbed newt</name>
    <dbReference type="NCBI Taxonomy" id="8319"/>
    <lineage>
        <taxon>Eukaryota</taxon>
        <taxon>Metazoa</taxon>
        <taxon>Chordata</taxon>
        <taxon>Craniata</taxon>
        <taxon>Vertebrata</taxon>
        <taxon>Euteleostomi</taxon>
        <taxon>Amphibia</taxon>
        <taxon>Batrachia</taxon>
        <taxon>Caudata</taxon>
        <taxon>Salamandroidea</taxon>
        <taxon>Salamandridae</taxon>
        <taxon>Pleurodelinae</taxon>
        <taxon>Pleurodeles</taxon>
    </lineage>
</organism>
<protein>
    <submittedName>
        <fullName evidence="2">Uncharacterized protein</fullName>
    </submittedName>
</protein>
<accession>A0AAV7LYU8</accession>
<keyword evidence="1" id="KW-0472">Membrane</keyword>
<name>A0AAV7LYU8_PLEWA</name>
<gene>
    <name evidence="2" type="ORF">NDU88_001148</name>
</gene>
<reference evidence="2" key="1">
    <citation type="journal article" date="2022" name="bioRxiv">
        <title>Sequencing and chromosome-scale assembly of the giantPleurodeles waltlgenome.</title>
        <authorList>
            <person name="Brown T."/>
            <person name="Elewa A."/>
            <person name="Iarovenko S."/>
            <person name="Subramanian E."/>
            <person name="Araus A.J."/>
            <person name="Petzold A."/>
            <person name="Susuki M."/>
            <person name="Suzuki K.-i.T."/>
            <person name="Hayashi T."/>
            <person name="Toyoda A."/>
            <person name="Oliveira C."/>
            <person name="Osipova E."/>
            <person name="Leigh N.D."/>
            <person name="Simon A."/>
            <person name="Yun M.H."/>
        </authorList>
    </citation>
    <scope>NUCLEOTIDE SEQUENCE</scope>
    <source>
        <strain evidence="2">20211129_DDA</strain>
        <tissue evidence="2">Liver</tissue>
    </source>
</reference>
<comment type="caution">
    <text evidence="2">The sequence shown here is derived from an EMBL/GenBank/DDBJ whole genome shotgun (WGS) entry which is preliminary data.</text>
</comment>
<evidence type="ECO:0000256" key="1">
    <source>
        <dbReference type="SAM" id="Phobius"/>
    </source>
</evidence>
<evidence type="ECO:0000313" key="3">
    <source>
        <dbReference type="Proteomes" id="UP001066276"/>
    </source>
</evidence>
<evidence type="ECO:0000313" key="2">
    <source>
        <dbReference type="EMBL" id="KAJ1095999.1"/>
    </source>
</evidence>
<proteinExistence type="predicted"/>
<sequence length="95" mass="9642">MSQCDNDRPCALTVRSRGQGASGAWLNLECGGVAWGGTTNCSAFLCETTEVAILGLDVSALSRLGVFCGLGVVLMCGGLGLTTLRTLSTLDPCGA</sequence>
<dbReference type="EMBL" id="JANPWB010000014">
    <property type="protein sequence ID" value="KAJ1095999.1"/>
    <property type="molecule type" value="Genomic_DNA"/>
</dbReference>
<keyword evidence="1" id="KW-0812">Transmembrane</keyword>
<dbReference type="Proteomes" id="UP001066276">
    <property type="component" value="Chromosome 10"/>
</dbReference>
<feature type="transmembrane region" description="Helical" evidence="1">
    <location>
        <begin position="64"/>
        <end position="84"/>
    </location>
</feature>
<dbReference type="AlphaFoldDB" id="A0AAV7LYU8"/>
<keyword evidence="3" id="KW-1185">Reference proteome</keyword>